<proteinExistence type="inferred from homology"/>
<evidence type="ECO:0000256" key="5">
    <source>
        <dbReference type="ARBA" id="ARBA00022801"/>
    </source>
</evidence>
<comment type="similarity">
    <text evidence="2">Belongs to the histidine acid phosphatase family.</text>
</comment>
<accession>A0A7M7GY01</accession>
<evidence type="ECO:0000256" key="1">
    <source>
        <dbReference type="ARBA" id="ARBA00000032"/>
    </source>
</evidence>
<keyword evidence="7" id="KW-0325">Glycoprotein</keyword>
<evidence type="ECO:0000256" key="3">
    <source>
        <dbReference type="ARBA" id="ARBA00012646"/>
    </source>
</evidence>
<dbReference type="RefSeq" id="XP_026296444.1">
    <property type="nucleotide sequence ID" value="XM_026440659.1"/>
</dbReference>
<gene>
    <name evidence="11 12 13 14" type="primary">LOC726737</name>
</gene>
<name>A0A7M7FZB3_APIME</name>
<dbReference type="RefSeq" id="XP_001122458.2">
    <property type="nucleotide sequence ID" value="XM_001122458.5"/>
</dbReference>
<dbReference type="InterPro" id="IPR050645">
    <property type="entry name" value="Histidine_acid_phosphatase"/>
</dbReference>
<feature type="chain" id="PRO_5044659195" description="acid phosphatase" evidence="8">
    <location>
        <begin position="24"/>
        <end position="361"/>
    </location>
</feature>
<dbReference type="EC" id="3.1.3.2" evidence="3"/>
<reference evidence="11 12" key="2">
    <citation type="submission" date="2025-04" db="UniProtKB">
        <authorList>
            <consortium name="RefSeq"/>
        </authorList>
    </citation>
    <scope>IDENTIFICATION</scope>
    <source>
        <strain evidence="11 12">DH4</strain>
        <tissue evidence="11 12">Whole body</tissue>
    </source>
</reference>
<dbReference type="PANTHER" id="PTHR11567">
    <property type="entry name" value="ACID PHOSPHATASE-RELATED"/>
    <property type="match status" value="1"/>
</dbReference>
<evidence type="ECO:0000256" key="6">
    <source>
        <dbReference type="ARBA" id="ARBA00023157"/>
    </source>
</evidence>
<dbReference type="EnsemblMetazoa" id="XM_001122458">
    <property type="protein sequence ID" value="XP_001122458"/>
    <property type="gene ID" value="LOC726737"/>
</dbReference>
<dbReference type="CDD" id="cd07061">
    <property type="entry name" value="HP_HAP_like"/>
    <property type="match status" value="1"/>
</dbReference>
<dbReference type="Proteomes" id="UP000005203">
    <property type="component" value="Linkage group LG5"/>
</dbReference>
<evidence type="ECO:0000313" key="10">
    <source>
        <dbReference type="Proteomes" id="UP000005203"/>
    </source>
</evidence>
<evidence type="ECO:0000313" key="11">
    <source>
        <dbReference type="RefSeq" id="XP_001122458.2"/>
    </source>
</evidence>
<dbReference type="EnsemblMetazoa" id="XM_006569911">
    <property type="protein sequence ID" value="XP_006569974"/>
    <property type="gene ID" value="LOC726737"/>
</dbReference>
<dbReference type="EnsemblMetazoa" id="XM_026440658">
    <property type="protein sequence ID" value="XP_026296443"/>
    <property type="gene ID" value="LOC726737"/>
</dbReference>
<evidence type="ECO:0000313" key="9">
    <source>
        <dbReference type="EnsemblMetazoa" id="XP_001122458"/>
    </source>
</evidence>
<evidence type="ECO:0000256" key="8">
    <source>
        <dbReference type="SAM" id="SignalP"/>
    </source>
</evidence>
<dbReference type="InterPro" id="IPR029033">
    <property type="entry name" value="His_PPase_superfam"/>
</dbReference>
<evidence type="ECO:0000313" key="12">
    <source>
        <dbReference type="RefSeq" id="XP_006569974.1"/>
    </source>
</evidence>
<keyword evidence="10" id="KW-1185">Reference proteome</keyword>
<evidence type="ECO:0000313" key="14">
    <source>
        <dbReference type="RefSeq" id="XP_026296444.1"/>
    </source>
</evidence>
<dbReference type="Pfam" id="PF00328">
    <property type="entry name" value="His_Phos_2"/>
    <property type="match status" value="1"/>
</dbReference>
<dbReference type="InterPro" id="IPR000560">
    <property type="entry name" value="His_Pase_clade-2"/>
</dbReference>
<accession>A0A7M7FZB3</accession>
<dbReference type="OrthoDB" id="5821688at2759"/>
<protein>
    <recommendedName>
        <fullName evidence="3">acid phosphatase</fullName>
        <ecNumber evidence="3">3.1.3.2</ecNumber>
    </recommendedName>
</protein>
<keyword evidence="4 8" id="KW-0732">Signal</keyword>
<sequence length="361" mass="42365">MMGITVWTLRFIVCLLCCQASLAELKLVQTIFRHGNKMPSQVNIYPNDPYVNYTYEPAGKGGLTNVGKTNMYKVGQFFRERYEDFLGKIYTKENIWFRADEVDRTVMSGQLVAAGLYPPSEEQRWNPNLNWQPIPVWTIPATMDCLYTTPFSSKFHTMRNLVEETDEDVIQFEKDNKDIYKYLSEHTGGNVTQSKVFSLYQYLFAQKDIGLELPEWTKSVFPHGKLDELVIYDILIRTRTLELKQILGGLWIREWLNHVNDHISKKDTRKAFMYAAHDLNIAYILSALDNFDNEIPYYGNSLMFELHEDDNEYYVQVLYKNKDNIRVLKFSNCDTMCPLDEFKKFVKPLISINMEEICEQK</sequence>
<accession>A0A8B8GYV5</accession>
<dbReference type="Gene3D" id="3.40.50.1240">
    <property type="entry name" value="Phosphoglycerate mutase-like"/>
    <property type="match status" value="1"/>
</dbReference>
<comment type="catalytic activity">
    <reaction evidence="1">
        <text>a phosphate monoester + H2O = an alcohol + phosphate</text>
        <dbReference type="Rhea" id="RHEA:15017"/>
        <dbReference type="ChEBI" id="CHEBI:15377"/>
        <dbReference type="ChEBI" id="CHEBI:30879"/>
        <dbReference type="ChEBI" id="CHEBI:43474"/>
        <dbReference type="ChEBI" id="CHEBI:67140"/>
        <dbReference type="EC" id="3.1.3.2"/>
    </reaction>
</comment>
<keyword evidence="5" id="KW-0378">Hydrolase</keyword>
<evidence type="ECO:0000313" key="13">
    <source>
        <dbReference type="RefSeq" id="XP_026296443.1"/>
    </source>
</evidence>
<dbReference type="GO" id="GO:0003993">
    <property type="term" value="F:acid phosphatase activity"/>
    <property type="evidence" value="ECO:0007669"/>
    <property type="project" value="UniProtKB-EC"/>
</dbReference>
<reference evidence="9" key="1">
    <citation type="submission" date="2021-01" db="UniProtKB">
        <authorList>
            <consortium name="EnsemblMetazoa"/>
        </authorList>
    </citation>
    <scope>IDENTIFICATION</scope>
    <source>
        <strain evidence="9">DH4</strain>
    </source>
</reference>
<dbReference type="RefSeq" id="XP_006569974.1">
    <property type="nucleotide sequence ID" value="XM_006569911.3"/>
</dbReference>
<dbReference type="KEGG" id="ame:726737"/>
<dbReference type="SUPFAM" id="SSF53254">
    <property type="entry name" value="Phosphoglycerate mutase-like"/>
    <property type="match status" value="1"/>
</dbReference>
<evidence type="ECO:0000256" key="7">
    <source>
        <dbReference type="ARBA" id="ARBA00023180"/>
    </source>
</evidence>
<organism evidence="9">
    <name type="scientific">Apis mellifera</name>
    <name type="common">Honeybee</name>
    <dbReference type="NCBI Taxonomy" id="7460"/>
    <lineage>
        <taxon>Eukaryota</taxon>
        <taxon>Metazoa</taxon>
        <taxon>Ecdysozoa</taxon>
        <taxon>Arthropoda</taxon>
        <taxon>Hexapoda</taxon>
        <taxon>Insecta</taxon>
        <taxon>Pterygota</taxon>
        <taxon>Neoptera</taxon>
        <taxon>Endopterygota</taxon>
        <taxon>Hymenoptera</taxon>
        <taxon>Apocrita</taxon>
        <taxon>Aculeata</taxon>
        <taxon>Apoidea</taxon>
        <taxon>Anthophila</taxon>
        <taxon>Apidae</taxon>
        <taxon>Apis</taxon>
    </lineage>
</organism>
<dbReference type="GeneID" id="726737"/>
<evidence type="ECO:0000256" key="4">
    <source>
        <dbReference type="ARBA" id="ARBA00022729"/>
    </source>
</evidence>
<dbReference type="EnsemblMetazoa" id="XM_026440659">
    <property type="protein sequence ID" value="XP_026296444"/>
    <property type="gene ID" value="LOC726737"/>
</dbReference>
<dbReference type="AlphaFoldDB" id="A0A7M7FZB3"/>
<evidence type="ECO:0000256" key="2">
    <source>
        <dbReference type="ARBA" id="ARBA00005375"/>
    </source>
</evidence>
<dbReference type="PANTHER" id="PTHR11567:SF211">
    <property type="entry name" value="PROSTATIC ACID PHOSPHATASE"/>
    <property type="match status" value="1"/>
</dbReference>
<accession>A0A8B8H012</accession>
<feature type="signal peptide" evidence="8">
    <location>
        <begin position="1"/>
        <end position="23"/>
    </location>
</feature>
<dbReference type="RefSeq" id="XP_026296443.1">
    <property type="nucleotide sequence ID" value="XM_026440658.1"/>
</dbReference>
<keyword evidence="6" id="KW-1015">Disulfide bond</keyword>